<dbReference type="EMBL" id="NXLW01000015">
    <property type="protein sequence ID" value="RDU71025.1"/>
    <property type="molecule type" value="Genomic_DNA"/>
</dbReference>
<protein>
    <recommendedName>
        <fullName evidence="3">Valyl-tRNA synthetase</fullName>
    </recommendedName>
</protein>
<accession>A0A3D8J1I6</accession>
<gene>
    <name evidence="1" type="ORF">CQA66_07365</name>
</gene>
<keyword evidence="2" id="KW-1185">Reference proteome</keyword>
<sequence>MQEEFLGFGIAGNFANHLEQAGEANDFKEVISDEEGAPKGIFPFYIPKDNTFLGRYCINNHNIILPKDTFLNAQAEPEIGLECTVVYGTNGEVHSLIPQFFMAFDDTSIRNDANATKISQKKNFSAGSKGYGHKLPIDRFQKGGICDNYSLTSFLLFDGEIHQYGDDIQLIHYKYFYEKLLNWITKKLNTQVDHAVLENLSNIIRRTNQPTKILIAIGATSYTHLAETRFLQEGDEICVVVYNHNKYHNSQIRSLIEQGVTGLKECSIVRQQVIREQ</sequence>
<dbReference type="OrthoDB" id="356878at2"/>
<evidence type="ECO:0008006" key="3">
    <source>
        <dbReference type="Google" id="ProtNLM"/>
    </source>
</evidence>
<proteinExistence type="predicted"/>
<dbReference type="RefSeq" id="WP_104763216.1">
    <property type="nucleotide sequence ID" value="NZ_FZPM01000016.1"/>
</dbReference>
<reference evidence="1 2" key="1">
    <citation type="submission" date="2018-04" db="EMBL/GenBank/DDBJ databases">
        <title>Novel Campyloabacter and Helicobacter Species and Strains.</title>
        <authorList>
            <person name="Mannion A.J."/>
            <person name="Shen Z."/>
            <person name="Fox J.G."/>
        </authorList>
    </citation>
    <scope>NUCLEOTIDE SEQUENCE [LARGE SCALE GENOMIC DNA]</scope>
    <source>
        <strain evidence="1 2">MIT 97-5075</strain>
    </source>
</reference>
<dbReference type="Proteomes" id="UP000256424">
    <property type="component" value="Unassembled WGS sequence"/>
</dbReference>
<organism evidence="1 2">
    <name type="scientific">Helicobacter aurati</name>
    <dbReference type="NCBI Taxonomy" id="137778"/>
    <lineage>
        <taxon>Bacteria</taxon>
        <taxon>Pseudomonadati</taxon>
        <taxon>Campylobacterota</taxon>
        <taxon>Epsilonproteobacteria</taxon>
        <taxon>Campylobacterales</taxon>
        <taxon>Helicobacteraceae</taxon>
        <taxon>Helicobacter</taxon>
    </lineage>
</organism>
<dbReference type="InterPro" id="IPR043776">
    <property type="entry name" value="DUF5718"/>
</dbReference>
<name>A0A3D8J1I6_9HELI</name>
<dbReference type="AlphaFoldDB" id="A0A3D8J1I6"/>
<comment type="caution">
    <text evidence="1">The sequence shown here is derived from an EMBL/GenBank/DDBJ whole genome shotgun (WGS) entry which is preliminary data.</text>
</comment>
<evidence type="ECO:0000313" key="1">
    <source>
        <dbReference type="EMBL" id="RDU71025.1"/>
    </source>
</evidence>
<evidence type="ECO:0000313" key="2">
    <source>
        <dbReference type="Proteomes" id="UP000256424"/>
    </source>
</evidence>
<dbReference type="Pfam" id="PF18985">
    <property type="entry name" value="DUF5718"/>
    <property type="match status" value="1"/>
</dbReference>